<dbReference type="EMBL" id="DNZF01000032">
    <property type="protein sequence ID" value="HBK52567.1"/>
    <property type="molecule type" value="Genomic_DNA"/>
</dbReference>
<feature type="transmembrane region" description="Helical" evidence="13">
    <location>
        <begin position="356"/>
        <end position="377"/>
    </location>
</feature>
<evidence type="ECO:0000256" key="7">
    <source>
        <dbReference type="ARBA" id="ARBA00022475"/>
    </source>
</evidence>
<accession>A0A354YWD8</accession>
<keyword evidence="11 13" id="KW-0472">Membrane</keyword>
<feature type="transmembrane region" description="Helical" evidence="13">
    <location>
        <begin position="190"/>
        <end position="215"/>
    </location>
</feature>
<dbReference type="GO" id="GO:0042910">
    <property type="term" value="F:xenobiotic transmembrane transporter activity"/>
    <property type="evidence" value="ECO:0007669"/>
    <property type="project" value="InterPro"/>
</dbReference>
<feature type="transmembrane region" description="Helical" evidence="13">
    <location>
        <begin position="43"/>
        <end position="67"/>
    </location>
</feature>
<evidence type="ECO:0000256" key="5">
    <source>
        <dbReference type="ARBA" id="ARBA00022448"/>
    </source>
</evidence>
<comment type="similarity">
    <text evidence="3">Belongs to the multi antimicrobial extrusion (MATE) (TC 2.A.66.1) family.</text>
</comment>
<proteinExistence type="inferred from homology"/>
<feature type="transmembrane region" description="Helical" evidence="13">
    <location>
        <begin position="320"/>
        <end position="344"/>
    </location>
</feature>
<evidence type="ECO:0000256" key="2">
    <source>
        <dbReference type="ARBA" id="ARBA00004651"/>
    </source>
</evidence>
<evidence type="ECO:0000256" key="12">
    <source>
        <dbReference type="ARBA" id="ARBA00031636"/>
    </source>
</evidence>
<dbReference type="CDD" id="cd13144">
    <property type="entry name" value="MATE_like_4"/>
    <property type="match status" value="1"/>
</dbReference>
<keyword evidence="6" id="KW-0050">Antiport</keyword>
<evidence type="ECO:0000256" key="3">
    <source>
        <dbReference type="ARBA" id="ARBA00010199"/>
    </source>
</evidence>
<comment type="subcellular location">
    <subcellularLocation>
        <location evidence="2">Cell membrane</location>
        <topology evidence="2">Multi-pass membrane protein</topology>
    </subcellularLocation>
</comment>
<evidence type="ECO:0000256" key="8">
    <source>
        <dbReference type="ARBA" id="ARBA00022692"/>
    </source>
</evidence>
<keyword evidence="9 13" id="KW-1133">Transmembrane helix</keyword>
<evidence type="ECO:0000256" key="9">
    <source>
        <dbReference type="ARBA" id="ARBA00022989"/>
    </source>
</evidence>
<dbReference type="InterPro" id="IPR002528">
    <property type="entry name" value="MATE_fam"/>
</dbReference>
<dbReference type="NCBIfam" id="TIGR00797">
    <property type="entry name" value="matE"/>
    <property type="match status" value="1"/>
</dbReference>
<dbReference type="GO" id="GO:0006811">
    <property type="term" value="P:monoatomic ion transport"/>
    <property type="evidence" value="ECO:0007669"/>
    <property type="project" value="UniProtKB-KW"/>
</dbReference>
<evidence type="ECO:0000256" key="6">
    <source>
        <dbReference type="ARBA" id="ARBA00022449"/>
    </source>
</evidence>
<keyword evidence="5" id="KW-0813">Transport</keyword>
<sequence>MNNEPSRQLDMGSDPVFRVLLALAIPAMISMFFQNLYEFVDTMFIAWLGSAPLAAQSLSMPLFYLVLSLGKGAQIGATTLMSQARGQDKPEEAAKLSESALPLLLLSILPLFLLLIPGLCTGFYHFLGARGPVLTEAYPYTFWLVLSFPIMAYVMIGEAISMSHGNTLMPMKAMLIGNAVNLTLDPILMFYLGWGIAGASIATLMGQLLSAVYIYRRLKQAKLPVPLLYLRKDMPLYWKKISHLGIFVTISQLVSPLGLSLLNAVLASFGPAAIGAWNIMARLEMMGLLPLYGMAGALIPYVAFNYGQENWERIRSGVRIFLLGTGLIILPIMAVLILGAPWLVLPFRSDAQVTELAMHAIRIAALAHIFAPLELALFGTAQGLKRPWYSLFTSIARLLVFRYPLAVFFASFWGVTGVYWSQPLAVALSGILSGILLWRLLTGQVFQSRLPRDEEMNYSEI</sequence>
<feature type="transmembrane region" description="Helical" evidence="13">
    <location>
        <begin position="419"/>
        <end position="441"/>
    </location>
</feature>
<dbReference type="InterPro" id="IPR050222">
    <property type="entry name" value="MATE_MdtK"/>
</dbReference>
<feature type="transmembrane region" description="Helical" evidence="13">
    <location>
        <begin position="289"/>
        <end position="308"/>
    </location>
</feature>
<organism evidence="14 15">
    <name type="scientific">Syntrophomonas wolfei</name>
    <dbReference type="NCBI Taxonomy" id="863"/>
    <lineage>
        <taxon>Bacteria</taxon>
        <taxon>Bacillati</taxon>
        <taxon>Bacillota</taxon>
        <taxon>Clostridia</taxon>
        <taxon>Eubacteriales</taxon>
        <taxon>Syntrophomonadaceae</taxon>
        <taxon>Syntrophomonas</taxon>
    </lineage>
</organism>
<keyword evidence="7" id="KW-1003">Cell membrane</keyword>
<dbReference type="InterPro" id="IPR048279">
    <property type="entry name" value="MdtK-like"/>
</dbReference>
<dbReference type="STRING" id="378794.GCA_001570625_01520"/>
<protein>
    <recommendedName>
        <fullName evidence="4">Probable multidrug resistance protein NorM</fullName>
    </recommendedName>
    <alternativeName>
        <fullName evidence="12">Multidrug-efflux transporter</fullName>
    </alternativeName>
</protein>
<evidence type="ECO:0000256" key="4">
    <source>
        <dbReference type="ARBA" id="ARBA00020268"/>
    </source>
</evidence>
<evidence type="ECO:0000256" key="10">
    <source>
        <dbReference type="ARBA" id="ARBA00023065"/>
    </source>
</evidence>
<feature type="transmembrane region" description="Helical" evidence="13">
    <location>
        <begin position="103"/>
        <end position="125"/>
    </location>
</feature>
<feature type="transmembrane region" description="Helical" evidence="13">
    <location>
        <begin position="389"/>
        <end position="413"/>
    </location>
</feature>
<evidence type="ECO:0000256" key="1">
    <source>
        <dbReference type="ARBA" id="ARBA00003408"/>
    </source>
</evidence>
<gene>
    <name evidence="14" type="ORF">DDZ44_01330</name>
</gene>
<evidence type="ECO:0000313" key="14">
    <source>
        <dbReference type="EMBL" id="HBK52567.1"/>
    </source>
</evidence>
<feature type="transmembrane region" description="Helical" evidence="13">
    <location>
        <begin position="244"/>
        <end position="269"/>
    </location>
</feature>
<evidence type="ECO:0000256" key="13">
    <source>
        <dbReference type="SAM" id="Phobius"/>
    </source>
</evidence>
<name>A0A354YWD8_9FIRM</name>
<dbReference type="GO" id="GO:0015297">
    <property type="term" value="F:antiporter activity"/>
    <property type="evidence" value="ECO:0007669"/>
    <property type="project" value="UniProtKB-KW"/>
</dbReference>
<evidence type="ECO:0000313" key="15">
    <source>
        <dbReference type="Proteomes" id="UP000263273"/>
    </source>
</evidence>
<dbReference type="PANTHER" id="PTHR43298">
    <property type="entry name" value="MULTIDRUG RESISTANCE PROTEIN NORM-RELATED"/>
    <property type="match status" value="1"/>
</dbReference>
<reference evidence="14 15" key="1">
    <citation type="journal article" date="2018" name="Nat. Biotechnol.">
        <title>A standardized bacterial taxonomy based on genome phylogeny substantially revises the tree of life.</title>
        <authorList>
            <person name="Parks D.H."/>
            <person name="Chuvochina M."/>
            <person name="Waite D.W."/>
            <person name="Rinke C."/>
            <person name="Skarshewski A."/>
            <person name="Chaumeil P.A."/>
            <person name="Hugenholtz P."/>
        </authorList>
    </citation>
    <scope>NUCLEOTIDE SEQUENCE [LARGE SCALE GENOMIC DNA]</scope>
    <source>
        <strain evidence="14">UBA10948</strain>
    </source>
</reference>
<dbReference type="PANTHER" id="PTHR43298:SF2">
    <property type="entry name" value="FMN_FAD EXPORTER YEEO-RELATED"/>
    <property type="match status" value="1"/>
</dbReference>
<dbReference type="Proteomes" id="UP000263273">
    <property type="component" value="Unassembled WGS sequence"/>
</dbReference>
<feature type="transmembrane region" description="Helical" evidence="13">
    <location>
        <begin position="137"/>
        <end position="156"/>
    </location>
</feature>
<dbReference type="PIRSF" id="PIRSF006603">
    <property type="entry name" value="DinF"/>
    <property type="match status" value="1"/>
</dbReference>
<keyword evidence="8 13" id="KW-0812">Transmembrane</keyword>
<dbReference type="AlphaFoldDB" id="A0A354YWD8"/>
<dbReference type="RefSeq" id="WP_276621124.1">
    <property type="nucleotide sequence ID" value="NZ_DHSN01000071.1"/>
</dbReference>
<keyword evidence="10" id="KW-0406">Ion transport</keyword>
<comment type="caution">
    <text evidence="14">The sequence shown here is derived from an EMBL/GenBank/DDBJ whole genome shotgun (WGS) entry which is preliminary data.</text>
</comment>
<dbReference type="Pfam" id="PF01554">
    <property type="entry name" value="MatE"/>
    <property type="match status" value="2"/>
</dbReference>
<feature type="transmembrane region" description="Helical" evidence="13">
    <location>
        <begin position="16"/>
        <end position="37"/>
    </location>
</feature>
<dbReference type="GO" id="GO:0005886">
    <property type="term" value="C:plasma membrane"/>
    <property type="evidence" value="ECO:0007669"/>
    <property type="project" value="UniProtKB-SubCell"/>
</dbReference>
<evidence type="ECO:0000256" key="11">
    <source>
        <dbReference type="ARBA" id="ARBA00023136"/>
    </source>
</evidence>
<comment type="function">
    <text evidence="1">Multidrug efflux pump.</text>
</comment>